<gene>
    <name evidence="4 9" type="primary">proC</name>
    <name evidence="9" type="ORF">FUAX_51150</name>
</gene>
<dbReference type="GO" id="GO:0004735">
    <property type="term" value="F:pyrroline-5-carboxylate reductase activity"/>
    <property type="evidence" value="ECO:0007669"/>
    <property type="project" value="UniProtKB-UniRule"/>
</dbReference>
<organism evidence="9 10">
    <name type="scientific">Fulvitalea axinellae</name>
    <dbReference type="NCBI Taxonomy" id="1182444"/>
    <lineage>
        <taxon>Bacteria</taxon>
        <taxon>Pseudomonadati</taxon>
        <taxon>Bacteroidota</taxon>
        <taxon>Cytophagia</taxon>
        <taxon>Cytophagales</taxon>
        <taxon>Persicobacteraceae</taxon>
        <taxon>Fulvitalea</taxon>
    </lineage>
</organism>
<dbReference type="Pfam" id="PF14748">
    <property type="entry name" value="P5CR_dimer"/>
    <property type="match status" value="1"/>
</dbReference>
<dbReference type="PANTHER" id="PTHR11645:SF0">
    <property type="entry name" value="PYRROLINE-5-CARBOXYLATE REDUCTASE 3"/>
    <property type="match status" value="1"/>
</dbReference>
<dbReference type="FunFam" id="1.10.3730.10:FF:000001">
    <property type="entry name" value="Pyrroline-5-carboxylate reductase"/>
    <property type="match status" value="1"/>
</dbReference>
<dbReference type="EC" id="1.5.1.2" evidence="4 5"/>
<evidence type="ECO:0000313" key="10">
    <source>
        <dbReference type="Proteomes" id="UP001348817"/>
    </source>
</evidence>
<evidence type="ECO:0000256" key="3">
    <source>
        <dbReference type="ARBA" id="ARBA00023002"/>
    </source>
</evidence>
<dbReference type="RefSeq" id="WP_338395988.1">
    <property type="nucleotide sequence ID" value="NZ_AP025320.1"/>
</dbReference>
<dbReference type="NCBIfam" id="TIGR00112">
    <property type="entry name" value="proC"/>
    <property type="match status" value="1"/>
</dbReference>
<feature type="binding site" evidence="6">
    <location>
        <position position="57"/>
    </location>
    <ligand>
        <name>NADPH</name>
        <dbReference type="ChEBI" id="CHEBI:57783"/>
    </ligand>
</feature>
<dbReference type="Proteomes" id="UP001348817">
    <property type="component" value="Plasmid pFA6"/>
</dbReference>
<dbReference type="PANTHER" id="PTHR11645">
    <property type="entry name" value="PYRROLINE-5-CARBOXYLATE REDUCTASE"/>
    <property type="match status" value="1"/>
</dbReference>
<keyword evidence="2 4" id="KW-0521">NADP</keyword>
<dbReference type="PIRSF" id="PIRSF000193">
    <property type="entry name" value="Pyrrol-5-carb_rd"/>
    <property type="match status" value="1"/>
</dbReference>
<evidence type="ECO:0000256" key="6">
    <source>
        <dbReference type="PIRSR" id="PIRSR000193-1"/>
    </source>
</evidence>
<reference evidence="9 10" key="1">
    <citation type="submission" date="2021-12" db="EMBL/GenBank/DDBJ databases">
        <title>Genome sequencing of bacteria with rrn-lacking chromosome and rrn-plasmid.</title>
        <authorList>
            <person name="Anda M."/>
            <person name="Iwasaki W."/>
        </authorList>
    </citation>
    <scope>NUCLEOTIDE SEQUENCE [LARGE SCALE GENOMIC DNA]</scope>
    <source>
        <strain evidence="9 10">DSM 100852</strain>
        <plasmid evidence="9 10">pFA6</plasmid>
    </source>
</reference>
<evidence type="ECO:0000256" key="2">
    <source>
        <dbReference type="ARBA" id="ARBA00022857"/>
    </source>
</evidence>
<keyword evidence="10" id="KW-1185">Reference proteome</keyword>
<comment type="function">
    <text evidence="4">Catalyzes the reduction of 1-pyrroline-5-carboxylate (PCA) to L-proline.</text>
</comment>
<dbReference type="EMBL" id="AP025320">
    <property type="protein sequence ID" value="BDD12683.1"/>
    <property type="molecule type" value="Genomic_DNA"/>
</dbReference>
<name>A0AAU9D9U2_9BACT</name>
<protein>
    <recommendedName>
        <fullName evidence="4 5">Pyrroline-5-carboxylate reductase</fullName>
        <shortName evidence="4">P5C reductase</shortName>
        <shortName evidence="4">P5CR</shortName>
        <ecNumber evidence="4 5">1.5.1.2</ecNumber>
    </recommendedName>
    <alternativeName>
        <fullName evidence="4">PCA reductase</fullName>
    </alternativeName>
</protein>
<dbReference type="HAMAP" id="MF_01925">
    <property type="entry name" value="P5C_reductase"/>
    <property type="match status" value="1"/>
</dbReference>
<dbReference type="KEGG" id="fax:FUAX_51150"/>
<dbReference type="GO" id="GO:0055129">
    <property type="term" value="P:L-proline biosynthetic process"/>
    <property type="evidence" value="ECO:0007669"/>
    <property type="project" value="UniProtKB-UniRule"/>
</dbReference>
<evidence type="ECO:0000313" key="9">
    <source>
        <dbReference type="EMBL" id="BDD12683.1"/>
    </source>
</evidence>
<comment type="catalytic activity">
    <reaction evidence="4">
        <text>L-proline + NAD(+) = (S)-1-pyrroline-5-carboxylate + NADH + 2 H(+)</text>
        <dbReference type="Rhea" id="RHEA:14105"/>
        <dbReference type="ChEBI" id="CHEBI:15378"/>
        <dbReference type="ChEBI" id="CHEBI:17388"/>
        <dbReference type="ChEBI" id="CHEBI:57540"/>
        <dbReference type="ChEBI" id="CHEBI:57945"/>
        <dbReference type="ChEBI" id="CHEBI:60039"/>
        <dbReference type="EC" id="1.5.1.2"/>
    </reaction>
</comment>
<dbReference type="Gene3D" id="1.10.3730.10">
    <property type="entry name" value="ProC C-terminal domain-like"/>
    <property type="match status" value="1"/>
</dbReference>
<keyword evidence="4" id="KW-0963">Cytoplasm</keyword>
<feature type="domain" description="Pyrroline-5-carboxylate reductase dimerisation" evidence="8">
    <location>
        <begin position="163"/>
        <end position="262"/>
    </location>
</feature>
<evidence type="ECO:0000259" key="8">
    <source>
        <dbReference type="Pfam" id="PF14748"/>
    </source>
</evidence>
<comment type="catalytic activity">
    <reaction evidence="4">
        <text>L-proline + NADP(+) = (S)-1-pyrroline-5-carboxylate + NADPH + 2 H(+)</text>
        <dbReference type="Rhea" id="RHEA:14109"/>
        <dbReference type="ChEBI" id="CHEBI:15378"/>
        <dbReference type="ChEBI" id="CHEBI:17388"/>
        <dbReference type="ChEBI" id="CHEBI:57783"/>
        <dbReference type="ChEBI" id="CHEBI:58349"/>
        <dbReference type="ChEBI" id="CHEBI:60039"/>
        <dbReference type="EC" id="1.5.1.2"/>
    </reaction>
</comment>
<dbReference type="Gene3D" id="3.40.50.720">
    <property type="entry name" value="NAD(P)-binding Rossmann-like Domain"/>
    <property type="match status" value="1"/>
</dbReference>
<keyword evidence="4" id="KW-0028">Amino-acid biosynthesis</keyword>
<feature type="binding site" evidence="6">
    <location>
        <begin position="70"/>
        <end position="73"/>
    </location>
    <ligand>
        <name>NADP(+)</name>
        <dbReference type="ChEBI" id="CHEBI:58349"/>
    </ligand>
</feature>
<dbReference type="GO" id="GO:0005737">
    <property type="term" value="C:cytoplasm"/>
    <property type="evidence" value="ECO:0007669"/>
    <property type="project" value="UniProtKB-SubCell"/>
</dbReference>
<feature type="domain" description="Pyrroline-5-carboxylate reductase catalytic N-terminal" evidence="7">
    <location>
        <begin position="6"/>
        <end position="100"/>
    </location>
</feature>
<accession>A0AAU9D9U2</accession>
<geneLocation type="plasmid" evidence="9 10">
    <name>pFA6</name>
</geneLocation>
<evidence type="ECO:0000256" key="5">
    <source>
        <dbReference type="NCBIfam" id="TIGR00112"/>
    </source>
</evidence>
<comment type="pathway">
    <text evidence="4">Amino-acid biosynthesis; L-proline biosynthesis; L-proline from L-glutamate 5-semialdehyde: step 1/1.</text>
</comment>
<dbReference type="InterPro" id="IPR000304">
    <property type="entry name" value="Pyrroline-COOH_reductase"/>
</dbReference>
<dbReference type="InterPro" id="IPR029036">
    <property type="entry name" value="P5CR_dimer"/>
</dbReference>
<evidence type="ECO:0000259" key="7">
    <source>
        <dbReference type="Pfam" id="PF03807"/>
    </source>
</evidence>
<dbReference type="InterPro" id="IPR028939">
    <property type="entry name" value="P5C_Rdtase_cat_N"/>
</dbReference>
<comment type="subcellular location">
    <subcellularLocation>
        <location evidence="4">Cytoplasm</location>
    </subcellularLocation>
</comment>
<dbReference type="SUPFAM" id="SSF51735">
    <property type="entry name" value="NAD(P)-binding Rossmann-fold domains"/>
    <property type="match status" value="1"/>
</dbReference>
<dbReference type="Pfam" id="PF03807">
    <property type="entry name" value="F420_oxidored"/>
    <property type="match status" value="1"/>
</dbReference>
<dbReference type="InterPro" id="IPR036291">
    <property type="entry name" value="NAD(P)-bd_dom_sf"/>
</dbReference>
<comment type="similarity">
    <text evidence="1 4">Belongs to the pyrroline-5-carboxylate reductase family.</text>
</comment>
<proteinExistence type="inferred from homology"/>
<keyword evidence="9" id="KW-0614">Plasmid</keyword>
<dbReference type="AlphaFoldDB" id="A0AAU9D9U2"/>
<keyword evidence="4" id="KW-0641">Proline biosynthesis</keyword>
<evidence type="ECO:0000256" key="1">
    <source>
        <dbReference type="ARBA" id="ARBA00005525"/>
    </source>
</evidence>
<evidence type="ECO:0000256" key="4">
    <source>
        <dbReference type="HAMAP-Rule" id="MF_01925"/>
    </source>
</evidence>
<feature type="binding site" evidence="6">
    <location>
        <begin position="9"/>
        <end position="14"/>
    </location>
    <ligand>
        <name>NADP(+)</name>
        <dbReference type="ChEBI" id="CHEBI:58349"/>
    </ligand>
</feature>
<sequence length="268" mass="28491">MENISVAVIGYGNLGSSIVKGLVRSQKIDPSNITATRHRPLEGKTTNYLGINVSNDNVAAVKASDIIIIAVKPYRVKSVVEEIAPALDPKKHVLVSVASGVTIADILGFLKTEDLPVFRAMPNIAAAVGESMTCISAHASTKEQSALVQEIFDQSGETLLINEELMDAATVLGACGTAYVLRFIRGMMQGGIQIGFSSHDARKIALQTVKGAAELLISNGKHPEEEIDSVTTPKGCTIAGLNEMEHQGFSSSLIRGIVTSYEDILKSK</sequence>
<keyword evidence="3 4" id="KW-0560">Oxidoreductase</keyword>
<dbReference type="SUPFAM" id="SSF48179">
    <property type="entry name" value="6-phosphogluconate dehydrogenase C-terminal domain-like"/>
    <property type="match status" value="1"/>
</dbReference>
<dbReference type="InterPro" id="IPR008927">
    <property type="entry name" value="6-PGluconate_DH-like_C_sf"/>
</dbReference>